<evidence type="ECO:0000256" key="1">
    <source>
        <dbReference type="SAM" id="Phobius"/>
    </source>
</evidence>
<sequence>MEPAVLLALAGLALIDSTSVGTLVLPLWLMLAPGRVRAGRVLLFLSTVAGAYLLLGVALVLGAGQVLDPLRVALEGAAGRVAQLVAGIVLVVLGLTVEPWTRAGKERRRAARAARGPGRLARWRDRARGEGPPGAVMVLAATAVGIEAASMVPYLAAIALLATSGVGVVPTVAVLAGYCVVMVLPALVLLAVRAALHDRLTPALARIEAWMSRNAGETTAWVLFLLGLFLVSDALPLR</sequence>
<dbReference type="AlphaFoldDB" id="A0A1I7D4B7"/>
<feature type="transmembrane region" description="Helical" evidence="1">
    <location>
        <begin position="81"/>
        <end position="100"/>
    </location>
</feature>
<feature type="transmembrane region" description="Helical" evidence="1">
    <location>
        <begin position="134"/>
        <end position="162"/>
    </location>
</feature>
<dbReference type="STRING" id="1296565.SAMN05660657_05297"/>
<keyword evidence="1" id="KW-0472">Membrane</keyword>
<evidence type="ECO:0000313" key="2">
    <source>
        <dbReference type="EMBL" id="SFU06555.1"/>
    </source>
</evidence>
<keyword evidence="1" id="KW-1133">Transmembrane helix</keyword>
<dbReference type="Pfam" id="PF11139">
    <property type="entry name" value="SfLAP"/>
    <property type="match status" value="1"/>
</dbReference>
<feature type="transmembrane region" description="Helical" evidence="1">
    <location>
        <begin position="168"/>
        <end position="192"/>
    </location>
</feature>
<dbReference type="InterPro" id="IPR021315">
    <property type="entry name" value="Gap/Sap"/>
</dbReference>
<accession>A0A1I7D4B7</accession>
<dbReference type="OrthoDB" id="7062264at2"/>
<name>A0A1I7D4B7_9ACTN</name>
<feature type="transmembrane region" description="Helical" evidence="1">
    <location>
        <begin position="41"/>
        <end position="61"/>
    </location>
</feature>
<organism evidence="2 3">
    <name type="scientific">Geodermatophilus amargosae</name>
    <dbReference type="NCBI Taxonomy" id="1296565"/>
    <lineage>
        <taxon>Bacteria</taxon>
        <taxon>Bacillati</taxon>
        <taxon>Actinomycetota</taxon>
        <taxon>Actinomycetes</taxon>
        <taxon>Geodermatophilales</taxon>
        <taxon>Geodermatophilaceae</taxon>
        <taxon>Geodermatophilus</taxon>
    </lineage>
</organism>
<dbReference type="Proteomes" id="UP000199546">
    <property type="component" value="Unassembled WGS sequence"/>
</dbReference>
<dbReference type="RefSeq" id="WP_093584387.1">
    <property type="nucleotide sequence ID" value="NZ_FPBA01000033.1"/>
</dbReference>
<keyword evidence="1" id="KW-0812">Transmembrane</keyword>
<feature type="transmembrane region" description="Helical" evidence="1">
    <location>
        <begin position="220"/>
        <end position="237"/>
    </location>
</feature>
<gene>
    <name evidence="2" type="ORF">SAMN05660657_05297</name>
</gene>
<reference evidence="3" key="1">
    <citation type="submission" date="2016-10" db="EMBL/GenBank/DDBJ databases">
        <authorList>
            <person name="Varghese N."/>
            <person name="Submissions S."/>
        </authorList>
    </citation>
    <scope>NUCLEOTIDE SEQUENCE [LARGE SCALE GENOMIC DNA]</scope>
    <source>
        <strain evidence="3">DSM 46136</strain>
    </source>
</reference>
<proteinExistence type="predicted"/>
<dbReference type="EMBL" id="FPBA01000033">
    <property type="protein sequence ID" value="SFU06555.1"/>
    <property type="molecule type" value="Genomic_DNA"/>
</dbReference>
<protein>
    <submittedName>
        <fullName evidence="2">Sap, sulfolipid-1-addressing protein</fullName>
    </submittedName>
</protein>
<feature type="transmembrane region" description="Helical" evidence="1">
    <location>
        <begin position="6"/>
        <end position="29"/>
    </location>
</feature>
<evidence type="ECO:0000313" key="3">
    <source>
        <dbReference type="Proteomes" id="UP000199546"/>
    </source>
</evidence>
<keyword evidence="3" id="KW-1185">Reference proteome</keyword>